<proteinExistence type="predicted"/>
<accession>A0A0V1EWZ2</accession>
<reference evidence="2 3" key="1">
    <citation type="submission" date="2015-01" db="EMBL/GenBank/DDBJ databases">
        <title>Evolution of Trichinella species and genotypes.</title>
        <authorList>
            <person name="Korhonen P.K."/>
            <person name="Edoardo P."/>
            <person name="Giuseppe L.R."/>
            <person name="Gasser R.B."/>
        </authorList>
    </citation>
    <scope>NUCLEOTIDE SEQUENCE [LARGE SCALE GENOMIC DNA]</scope>
    <source>
        <strain evidence="2">ISS13</strain>
    </source>
</reference>
<keyword evidence="1" id="KW-0472">Membrane</keyword>
<dbReference type="Proteomes" id="UP000054632">
    <property type="component" value="Unassembled WGS sequence"/>
</dbReference>
<feature type="non-terminal residue" evidence="2">
    <location>
        <position position="121"/>
    </location>
</feature>
<sequence>LIARRFVKVVKPILIGTNNRSSGSSDCRLPEMSRRFSALEAYSFLLILTKSVFFWFLVSQTVSALYTRITQVLNHANFLVQARSTRSSMFTQTMYSNECTTVPSFPYTATMATVAIAQTQQ</sequence>
<evidence type="ECO:0000313" key="2">
    <source>
        <dbReference type="EMBL" id="KRY78002.1"/>
    </source>
</evidence>
<name>A0A0V1EWZ2_TRIPS</name>
<organism evidence="2 3">
    <name type="scientific">Trichinella pseudospiralis</name>
    <name type="common">Parasitic roundworm</name>
    <dbReference type="NCBI Taxonomy" id="6337"/>
    <lineage>
        <taxon>Eukaryota</taxon>
        <taxon>Metazoa</taxon>
        <taxon>Ecdysozoa</taxon>
        <taxon>Nematoda</taxon>
        <taxon>Enoplea</taxon>
        <taxon>Dorylaimia</taxon>
        <taxon>Trichinellida</taxon>
        <taxon>Trichinellidae</taxon>
        <taxon>Trichinella</taxon>
    </lineage>
</organism>
<protein>
    <submittedName>
        <fullName evidence="2">Uncharacterized protein</fullName>
    </submittedName>
</protein>
<dbReference type="AlphaFoldDB" id="A0A0V1EWZ2"/>
<gene>
    <name evidence="2" type="ORF">T4A_2997</name>
</gene>
<keyword evidence="1" id="KW-1133">Transmembrane helix</keyword>
<comment type="caution">
    <text evidence="2">The sequence shown here is derived from an EMBL/GenBank/DDBJ whole genome shotgun (WGS) entry which is preliminary data.</text>
</comment>
<evidence type="ECO:0000256" key="1">
    <source>
        <dbReference type="SAM" id="Phobius"/>
    </source>
</evidence>
<feature type="transmembrane region" description="Helical" evidence="1">
    <location>
        <begin position="38"/>
        <end position="58"/>
    </location>
</feature>
<keyword evidence="1" id="KW-0812">Transmembrane</keyword>
<evidence type="ECO:0000313" key="3">
    <source>
        <dbReference type="Proteomes" id="UP000054632"/>
    </source>
</evidence>
<feature type="non-terminal residue" evidence="2">
    <location>
        <position position="1"/>
    </location>
</feature>
<dbReference type="EMBL" id="JYDR01000005">
    <property type="protein sequence ID" value="KRY78002.1"/>
    <property type="molecule type" value="Genomic_DNA"/>
</dbReference>